<feature type="region of interest" description="Disordered" evidence="1">
    <location>
        <begin position="25"/>
        <end position="59"/>
    </location>
</feature>
<sequence>KTSGVMVTDDTREQLLEASAVTKKAYGSYRRDADPEEAYGTADGDKGGGDKGTEQGEMSPVILIMQPILRFLQLLCENHNRDLQ</sequence>
<dbReference type="Proteomes" id="UP001529510">
    <property type="component" value="Unassembled WGS sequence"/>
</dbReference>
<proteinExistence type="predicted"/>
<dbReference type="PANTHER" id="PTHR45816">
    <property type="entry name" value="MIR DOMAIN-CONTAINING PROTEIN"/>
    <property type="match status" value="1"/>
</dbReference>
<name>A0ABD0R0D0_CIRMR</name>
<feature type="non-terminal residue" evidence="2">
    <location>
        <position position="84"/>
    </location>
</feature>
<dbReference type="PANTHER" id="PTHR45816:SF2">
    <property type="entry name" value="INOSITOL 1,4,5-TRISPHOSPHATE RECEPTOR"/>
    <property type="match status" value="1"/>
</dbReference>
<feature type="non-terminal residue" evidence="2">
    <location>
        <position position="1"/>
    </location>
</feature>
<keyword evidence="3" id="KW-1185">Reference proteome</keyword>
<comment type="caution">
    <text evidence="2">The sequence shown here is derived from an EMBL/GenBank/DDBJ whole genome shotgun (WGS) entry which is preliminary data.</text>
</comment>
<evidence type="ECO:0000256" key="1">
    <source>
        <dbReference type="SAM" id="MobiDB-lite"/>
    </source>
</evidence>
<dbReference type="AlphaFoldDB" id="A0ABD0R0D0"/>
<evidence type="ECO:0000313" key="3">
    <source>
        <dbReference type="Proteomes" id="UP001529510"/>
    </source>
</evidence>
<dbReference type="EMBL" id="JAMKFB020000006">
    <property type="protein sequence ID" value="KAL0191388.1"/>
    <property type="molecule type" value="Genomic_DNA"/>
</dbReference>
<organism evidence="2 3">
    <name type="scientific">Cirrhinus mrigala</name>
    <name type="common">Mrigala</name>
    <dbReference type="NCBI Taxonomy" id="683832"/>
    <lineage>
        <taxon>Eukaryota</taxon>
        <taxon>Metazoa</taxon>
        <taxon>Chordata</taxon>
        <taxon>Craniata</taxon>
        <taxon>Vertebrata</taxon>
        <taxon>Euteleostomi</taxon>
        <taxon>Actinopterygii</taxon>
        <taxon>Neopterygii</taxon>
        <taxon>Teleostei</taxon>
        <taxon>Ostariophysi</taxon>
        <taxon>Cypriniformes</taxon>
        <taxon>Cyprinidae</taxon>
        <taxon>Labeoninae</taxon>
        <taxon>Labeonini</taxon>
        <taxon>Cirrhinus</taxon>
    </lineage>
</organism>
<gene>
    <name evidence="2" type="ORF">M9458_014086</name>
</gene>
<reference evidence="2 3" key="1">
    <citation type="submission" date="2024-05" db="EMBL/GenBank/DDBJ databases">
        <title>Genome sequencing and assembly of Indian major carp, Cirrhinus mrigala (Hamilton, 1822).</title>
        <authorList>
            <person name="Mohindra V."/>
            <person name="Chowdhury L.M."/>
            <person name="Lal K."/>
            <person name="Jena J.K."/>
        </authorList>
    </citation>
    <scope>NUCLEOTIDE SEQUENCE [LARGE SCALE GENOMIC DNA]</scope>
    <source>
        <strain evidence="2">CM1030</strain>
        <tissue evidence="2">Blood</tissue>
    </source>
</reference>
<accession>A0ABD0R0D0</accession>
<dbReference type="InterPro" id="IPR015925">
    <property type="entry name" value="Ryanodine_IP3_receptor"/>
</dbReference>
<evidence type="ECO:0000313" key="2">
    <source>
        <dbReference type="EMBL" id="KAL0191388.1"/>
    </source>
</evidence>
<feature type="compositionally biased region" description="Basic and acidic residues" evidence="1">
    <location>
        <begin position="43"/>
        <end position="54"/>
    </location>
</feature>
<protein>
    <submittedName>
        <fullName evidence="2">Uncharacterized protein</fullName>
    </submittedName>
</protein>